<keyword evidence="8" id="KW-1185">Reference proteome</keyword>
<feature type="transmembrane region" description="Helical" evidence="5">
    <location>
        <begin position="21"/>
        <end position="43"/>
    </location>
</feature>
<dbReference type="Proteomes" id="UP000711995">
    <property type="component" value="Unassembled WGS sequence"/>
</dbReference>
<feature type="transmembrane region" description="Helical" evidence="5">
    <location>
        <begin position="49"/>
        <end position="70"/>
    </location>
</feature>
<evidence type="ECO:0000256" key="1">
    <source>
        <dbReference type="ARBA" id="ARBA00004141"/>
    </source>
</evidence>
<evidence type="ECO:0000256" key="3">
    <source>
        <dbReference type="ARBA" id="ARBA00022989"/>
    </source>
</evidence>
<comment type="subcellular location">
    <subcellularLocation>
        <location evidence="1">Membrane</location>
        <topology evidence="1">Multi-pass membrane protein</topology>
    </subcellularLocation>
</comment>
<evidence type="ECO:0000256" key="5">
    <source>
        <dbReference type="SAM" id="Phobius"/>
    </source>
</evidence>
<evidence type="ECO:0000313" key="8">
    <source>
        <dbReference type="Proteomes" id="UP000711995"/>
    </source>
</evidence>
<keyword evidence="3 5" id="KW-1133">Transmembrane helix</keyword>
<gene>
    <name evidence="7" type="ORF">HCT14_05915</name>
</gene>
<dbReference type="AlphaFoldDB" id="A0A968GCQ7"/>
<name>A0A968GCQ7_9SPIO</name>
<keyword evidence="2 5" id="KW-0812">Transmembrane</keyword>
<reference evidence="7 8" key="1">
    <citation type="submission" date="2020-03" db="EMBL/GenBank/DDBJ databases">
        <title>Spirochaetal bacteria isolated from arthropods constitute a novel genus Entomospira genus novum within the order Spirochaetales.</title>
        <authorList>
            <person name="Grana-Miraglia L."/>
            <person name="Sikutova S."/>
            <person name="Fingerle V."/>
            <person name="Sing A."/>
            <person name="Castillo-Ramirez S."/>
            <person name="Margos G."/>
            <person name="Rudolf I."/>
        </authorList>
    </citation>
    <scope>NUCLEOTIDE SEQUENCE [LARGE SCALE GENOMIC DNA]</scope>
    <source>
        <strain evidence="7 8">BR193</strain>
    </source>
</reference>
<evidence type="ECO:0000259" key="6">
    <source>
        <dbReference type="Pfam" id="PF06271"/>
    </source>
</evidence>
<dbReference type="EMBL" id="JAATLJ010000001">
    <property type="protein sequence ID" value="NIZ41036.1"/>
    <property type="molecule type" value="Genomic_DNA"/>
</dbReference>
<evidence type="ECO:0000256" key="4">
    <source>
        <dbReference type="ARBA" id="ARBA00023136"/>
    </source>
</evidence>
<protein>
    <recommendedName>
        <fullName evidence="6">RDD domain-containing protein</fullName>
    </recommendedName>
</protein>
<evidence type="ECO:0000313" key="7">
    <source>
        <dbReference type="EMBL" id="NIZ41036.1"/>
    </source>
</evidence>
<evidence type="ECO:0000256" key="2">
    <source>
        <dbReference type="ARBA" id="ARBA00022692"/>
    </source>
</evidence>
<dbReference type="InterPro" id="IPR010432">
    <property type="entry name" value="RDD"/>
</dbReference>
<comment type="caution">
    <text evidence="7">The sequence shown here is derived from an EMBL/GenBank/DDBJ whole genome shotgun (WGS) entry which is preliminary data.</text>
</comment>
<proteinExistence type="predicted"/>
<dbReference type="Pfam" id="PF06271">
    <property type="entry name" value="RDD"/>
    <property type="match status" value="1"/>
</dbReference>
<accession>A0A968GCQ7</accession>
<dbReference type="GO" id="GO:0016020">
    <property type="term" value="C:membrane"/>
    <property type="evidence" value="ECO:0007669"/>
    <property type="project" value="UniProtKB-SubCell"/>
</dbReference>
<sequence>MMKKESFTYTMIIVTRRLLAYLIDLYISGIVMLHVVNLVMKIFPTTAPILGSSLMAIFHIFISSMHIYCLKRTIGQRIFYLEFYQRENLPIRFWRNIVVHSLFITLFMSISFWYGVMKGNIFAMNNVTGLHVRSYQKVK</sequence>
<keyword evidence="4 5" id="KW-0472">Membrane</keyword>
<feature type="domain" description="RDD" evidence="6">
    <location>
        <begin position="14"/>
        <end position="117"/>
    </location>
</feature>
<organism evidence="7 8">
    <name type="scientific">Entomospira entomophila</name>
    <dbReference type="NCBI Taxonomy" id="2719988"/>
    <lineage>
        <taxon>Bacteria</taxon>
        <taxon>Pseudomonadati</taxon>
        <taxon>Spirochaetota</taxon>
        <taxon>Spirochaetia</taxon>
        <taxon>Spirochaetales</taxon>
        <taxon>Spirochaetaceae</taxon>
        <taxon>Entomospira</taxon>
    </lineage>
</organism>
<feature type="transmembrane region" description="Helical" evidence="5">
    <location>
        <begin position="93"/>
        <end position="116"/>
    </location>
</feature>